<accession>A0A2H0WMB2</accession>
<dbReference type="Proteomes" id="UP000230033">
    <property type="component" value="Unassembled WGS sequence"/>
</dbReference>
<organism evidence="5 6">
    <name type="scientific">Candidatus Shapirobacteria bacterium CG09_land_8_20_14_0_10_47_13</name>
    <dbReference type="NCBI Taxonomy" id="1974481"/>
    <lineage>
        <taxon>Bacteria</taxon>
        <taxon>Candidatus Shapironibacteriota</taxon>
    </lineage>
</organism>
<dbReference type="PANTHER" id="PTHR38011">
    <property type="entry name" value="DIHYDROFOLATE REDUCTASE FAMILY PROTEIN (AFU_ORTHOLOGUE AFUA_8G06820)"/>
    <property type="match status" value="1"/>
</dbReference>
<comment type="caution">
    <text evidence="5">The sequence shown here is derived from an EMBL/GenBank/DDBJ whole genome shotgun (WGS) entry which is preliminary data.</text>
</comment>
<reference evidence="6" key="1">
    <citation type="submission" date="2017-09" db="EMBL/GenBank/DDBJ databases">
        <title>Depth-based differentiation of microbial function through sediment-hosted aquifers and enrichment of novel symbionts in the deep terrestrial subsurface.</title>
        <authorList>
            <person name="Probst A.J."/>
            <person name="Ladd B."/>
            <person name="Jarett J.K."/>
            <person name="Geller-Mcgrath D.E."/>
            <person name="Sieber C.M.K."/>
            <person name="Emerson J.B."/>
            <person name="Anantharaman K."/>
            <person name="Thomas B.C."/>
            <person name="Malmstrom R."/>
            <person name="Stieglmeier M."/>
            <person name="Klingl A."/>
            <person name="Woyke T."/>
            <person name="Ryan C.M."/>
            <person name="Banfield J.F."/>
        </authorList>
    </citation>
    <scope>NUCLEOTIDE SEQUENCE [LARGE SCALE GENOMIC DNA]</scope>
</reference>
<dbReference type="PANTHER" id="PTHR38011:SF7">
    <property type="entry name" value="2,5-DIAMINO-6-RIBOSYLAMINO-4(3H)-PYRIMIDINONE 5'-PHOSPHATE REDUCTASE"/>
    <property type="match status" value="1"/>
</dbReference>
<gene>
    <name evidence="5" type="ORF">COT65_02300</name>
</gene>
<dbReference type="AlphaFoldDB" id="A0A2H0WMB2"/>
<evidence type="ECO:0000256" key="1">
    <source>
        <dbReference type="ARBA" id="ARBA00005104"/>
    </source>
</evidence>
<comment type="pathway">
    <text evidence="1">Cofactor biosynthesis; riboflavin biosynthesis.</text>
</comment>
<sequence length="242" mass="27564">MDKNKRPYTTLFLIQSLDGKITTGDNDNMDTDDFHRIKGIKEGISRYYELEKSLDRVYLNSGRVFEKVGFNDKTWDKDHHDGPSFVVVDSQPHLTLKGYAYLAGRCETFFLITNNKNHPAFSLIDKHSNIVPLLYEGEIDFVDTFGKLRQKYGVERMTIQTGGTLNALFLRSGLIDKISLVVAPCLVGGKDTQSLIGGESLHDKQDLTKIKALKLIKSETWENSYLHLKYEVLNETVIENKI</sequence>
<dbReference type="GO" id="GO:0008703">
    <property type="term" value="F:5-amino-6-(5-phosphoribosylamino)uracil reductase activity"/>
    <property type="evidence" value="ECO:0007669"/>
    <property type="project" value="InterPro"/>
</dbReference>
<protein>
    <submittedName>
        <fullName evidence="5">Deaminase</fullName>
    </submittedName>
</protein>
<evidence type="ECO:0000313" key="6">
    <source>
        <dbReference type="Proteomes" id="UP000230033"/>
    </source>
</evidence>
<feature type="domain" description="Bacterial bifunctional deaminase-reductase C-terminal" evidence="4">
    <location>
        <begin position="7"/>
        <end position="220"/>
    </location>
</feature>
<evidence type="ECO:0000256" key="2">
    <source>
        <dbReference type="ARBA" id="ARBA00022857"/>
    </source>
</evidence>
<evidence type="ECO:0000313" key="5">
    <source>
        <dbReference type="EMBL" id="PIS13797.1"/>
    </source>
</evidence>
<name>A0A2H0WMB2_9BACT</name>
<keyword evidence="2" id="KW-0521">NADP</keyword>
<dbReference type="Pfam" id="PF01872">
    <property type="entry name" value="RibD_C"/>
    <property type="match status" value="1"/>
</dbReference>
<dbReference type="Gene3D" id="3.40.430.10">
    <property type="entry name" value="Dihydrofolate Reductase, subunit A"/>
    <property type="match status" value="1"/>
</dbReference>
<dbReference type="GO" id="GO:0009231">
    <property type="term" value="P:riboflavin biosynthetic process"/>
    <property type="evidence" value="ECO:0007669"/>
    <property type="project" value="InterPro"/>
</dbReference>
<dbReference type="EMBL" id="PEZJ01000029">
    <property type="protein sequence ID" value="PIS13797.1"/>
    <property type="molecule type" value="Genomic_DNA"/>
</dbReference>
<dbReference type="InterPro" id="IPR024072">
    <property type="entry name" value="DHFR-like_dom_sf"/>
</dbReference>
<dbReference type="InterPro" id="IPR002734">
    <property type="entry name" value="RibDG_C"/>
</dbReference>
<keyword evidence="3" id="KW-0560">Oxidoreductase</keyword>
<evidence type="ECO:0000259" key="4">
    <source>
        <dbReference type="Pfam" id="PF01872"/>
    </source>
</evidence>
<dbReference type="SUPFAM" id="SSF53597">
    <property type="entry name" value="Dihydrofolate reductase-like"/>
    <property type="match status" value="1"/>
</dbReference>
<evidence type="ECO:0000256" key="3">
    <source>
        <dbReference type="ARBA" id="ARBA00023002"/>
    </source>
</evidence>
<proteinExistence type="predicted"/>
<dbReference type="InterPro" id="IPR050765">
    <property type="entry name" value="Riboflavin_Biosynth_HTPR"/>
</dbReference>